<feature type="non-terminal residue" evidence="1">
    <location>
        <position position="41"/>
    </location>
</feature>
<organism evidence="1">
    <name type="scientific">hydrothermal vent metagenome</name>
    <dbReference type="NCBI Taxonomy" id="652676"/>
    <lineage>
        <taxon>unclassified sequences</taxon>
        <taxon>metagenomes</taxon>
        <taxon>ecological metagenomes</taxon>
    </lineage>
</organism>
<gene>
    <name evidence="1" type="ORF">MNBD_ALPHA03-1262</name>
</gene>
<dbReference type="AlphaFoldDB" id="A0A3B1BTE3"/>
<reference evidence="1" key="1">
    <citation type="submission" date="2018-06" db="EMBL/GenBank/DDBJ databases">
        <authorList>
            <person name="Zhirakovskaya E."/>
        </authorList>
    </citation>
    <scope>NUCLEOTIDE SEQUENCE</scope>
</reference>
<accession>A0A3B1BTE3</accession>
<sequence>MHPYNVKFRSKNGFVVIMQCDSIEEGQRLALRHGASCYTIK</sequence>
<evidence type="ECO:0000313" key="1">
    <source>
        <dbReference type="EMBL" id="VAX07937.1"/>
    </source>
</evidence>
<name>A0A3B1BTE3_9ZZZZ</name>
<dbReference type="EMBL" id="UOFW01000228">
    <property type="protein sequence ID" value="VAX07937.1"/>
    <property type="molecule type" value="Genomic_DNA"/>
</dbReference>
<proteinExistence type="predicted"/>
<protein>
    <submittedName>
        <fullName evidence="1">Uncharacterized protein</fullName>
    </submittedName>
</protein>